<sequence>MPGKRGPKPWTTPDEETFLQDRLPTYIECRARKVYDSFWAETYRQFFEHSPERARLCSVPQGAELTDLQRDELAQKILELKKAIKRWYRWRTNVARLARSSGSKGILRLETTLAGGDELRGTRAPQEVEMYSQMFYEDRVKVDADAAIVAEAITSRGEKLLMRKIITRENYAKEPEEIKTEVRRRYKEASDKWKQTRELNKAGFTEEVDKETKIKAFAELGGHLDCIFRHLSHKTGGLKFTCIAGGRNPNTGEVVVLDFHLGDTEEGADFSTHYPKFSEVRSGYATFLQEALACDDNMQVLERDNGREHCSESGEVEGGDVQGSEDDVENDTYNVSKECDPSGEDELEIDTSNVSKECDPSNGDESEDVTYNALKDLECDPGPVRSLTTPPKSANQVIGSSWTTAPTLVHDALDNADHNIALQGISAFDLAEIDSMLAAFQQVDWSFLPGQSVPPAGPADNLQVSSFNAGSEYDNFAFSESDYNFSFDDFSFTGSDSDTLIAHSSPSPMHPVHEKMTTSISSDLTLSPIILPAAPLASTDPPAQFLEQQPEGPRRTKRRHVPSTRTEALNAIGYSPKSRVSLPGDIQVGKENSLSGTKRKAGAISGTNKKQKGC</sequence>
<feature type="compositionally biased region" description="Acidic residues" evidence="1">
    <location>
        <begin position="314"/>
        <end position="330"/>
    </location>
</feature>
<reference evidence="3" key="2">
    <citation type="submission" date="2015-01" db="EMBL/GenBank/DDBJ databases">
        <title>Evolutionary Origins and Diversification of the Mycorrhizal Mutualists.</title>
        <authorList>
            <consortium name="DOE Joint Genome Institute"/>
            <consortium name="Mycorrhizal Genomics Consortium"/>
            <person name="Kohler A."/>
            <person name="Kuo A."/>
            <person name="Nagy L.G."/>
            <person name="Floudas D."/>
            <person name="Copeland A."/>
            <person name="Barry K.W."/>
            <person name="Cichocki N."/>
            <person name="Veneault-Fourrey C."/>
            <person name="LaButti K."/>
            <person name="Lindquist E.A."/>
            <person name="Lipzen A."/>
            <person name="Lundell T."/>
            <person name="Morin E."/>
            <person name="Murat C."/>
            <person name="Riley R."/>
            <person name="Ohm R."/>
            <person name="Sun H."/>
            <person name="Tunlid A."/>
            <person name="Henrissat B."/>
            <person name="Grigoriev I.V."/>
            <person name="Hibbett D.S."/>
            <person name="Martin F."/>
        </authorList>
    </citation>
    <scope>NUCLEOTIDE SEQUENCE [LARGE SCALE GENOMIC DNA]</scope>
    <source>
        <strain evidence="3">UH-Slu-Lm8-n1</strain>
    </source>
</reference>
<dbReference type="Proteomes" id="UP000054485">
    <property type="component" value="Unassembled WGS sequence"/>
</dbReference>
<organism evidence="2 3">
    <name type="scientific">Suillus luteus UH-Slu-Lm8-n1</name>
    <dbReference type="NCBI Taxonomy" id="930992"/>
    <lineage>
        <taxon>Eukaryota</taxon>
        <taxon>Fungi</taxon>
        <taxon>Dikarya</taxon>
        <taxon>Basidiomycota</taxon>
        <taxon>Agaricomycotina</taxon>
        <taxon>Agaricomycetes</taxon>
        <taxon>Agaricomycetidae</taxon>
        <taxon>Boletales</taxon>
        <taxon>Suillineae</taxon>
        <taxon>Suillaceae</taxon>
        <taxon>Suillus</taxon>
    </lineage>
</organism>
<evidence type="ECO:0000256" key="1">
    <source>
        <dbReference type="SAM" id="MobiDB-lite"/>
    </source>
</evidence>
<protein>
    <submittedName>
        <fullName evidence="2">Uncharacterized protein</fullName>
    </submittedName>
</protein>
<dbReference type="InParanoid" id="A0A0C9ZX80"/>
<feature type="region of interest" description="Disordered" evidence="1">
    <location>
        <begin position="535"/>
        <end position="614"/>
    </location>
</feature>
<dbReference type="STRING" id="930992.A0A0C9ZX80"/>
<gene>
    <name evidence="2" type="ORF">CY34DRAFT_12434</name>
</gene>
<evidence type="ECO:0000313" key="2">
    <source>
        <dbReference type="EMBL" id="KIK42380.1"/>
    </source>
</evidence>
<dbReference type="OrthoDB" id="2662095at2759"/>
<name>A0A0C9ZX80_9AGAM</name>
<accession>A0A0C9ZX80</accession>
<evidence type="ECO:0000313" key="3">
    <source>
        <dbReference type="Proteomes" id="UP000054485"/>
    </source>
</evidence>
<dbReference type="HOGENOM" id="CLU_426988_0_0_1"/>
<keyword evidence="3" id="KW-1185">Reference proteome</keyword>
<dbReference type="EMBL" id="KN835241">
    <property type="protein sequence ID" value="KIK42380.1"/>
    <property type="molecule type" value="Genomic_DNA"/>
</dbReference>
<dbReference type="AlphaFoldDB" id="A0A0C9ZX80"/>
<reference evidence="2 3" key="1">
    <citation type="submission" date="2014-04" db="EMBL/GenBank/DDBJ databases">
        <authorList>
            <consortium name="DOE Joint Genome Institute"/>
            <person name="Kuo A."/>
            <person name="Ruytinx J."/>
            <person name="Rineau F."/>
            <person name="Colpaert J."/>
            <person name="Kohler A."/>
            <person name="Nagy L.G."/>
            <person name="Floudas D."/>
            <person name="Copeland A."/>
            <person name="Barry K.W."/>
            <person name="Cichocki N."/>
            <person name="Veneault-Fourrey C."/>
            <person name="LaButti K."/>
            <person name="Lindquist E.A."/>
            <person name="Lipzen A."/>
            <person name="Lundell T."/>
            <person name="Morin E."/>
            <person name="Murat C."/>
            <person name="Sun H."/>
            <person name="Tunlid A."/>
            <person name="Henrissat B."/>
            <person name="Grigoriev I.V."/>
            <person name="Hibbett D.S."/>
            <person name="Martin F."/>
            <person name="Nordberg H.P."/>
            <person name="Cantor M.N."/>
            <person name="Hua S.X."/>
        </authorList>
    </citation>
    <scope>NUCLEOTIDE SEQUENCE [LARGE SCALE GENOMIC DNA]</scope>
    <source>
        <strain evidence="2 3">UH-Slu-Lm8-n1</strain>
    </source>
</reference>
<proteinExistence type="predicted"/>
<feature type="region of interest" description="Disordered" evidence="1">
    <location>
        <begin position="305"/>
        <end position="367"/>
    </location>
</feature>